<protein>
    <submittedName>
        <fullName evidence="1">Uncharacterized protein</fullName>
    </submittedName>
</protein>
<sequence>MCAYASGVYVRVTDSVSLLWPACGIFTVVCRDELLFQGNCS</sequence>
<dbReference type="EMBL" id="GBXM01037166">
    <property type="protein sequence ID" value="JAH71411.1"/>
    <property type="molecule type" value="Transcribed_RNA"/>
</dbReference>
<reference evidence="1" key="1">
    <citation type="submission" date="2014-11" db="EMBL/GenBank/DDBJ databases">
        <authorList>
            <person name="Amaro Gonzalez C."/>
        </authorList>
    </citation>
    <scope>NUCLEOTIDE SEQUENCE</scope>
</reference>
<organism evidence="1">
    <name type="scientific">Anguilla anguilla</name>
    <name type="common">European freshwater eel</name>
    <name type="synonym">Muraena anguilla</name>
    <dbReference type="NCBI Taxonomy" id="7936"/>
    <lineage>
        <taxon>Eukaryota</taxon>
        <taxon>Metazoa</taxon>
        <taxon>Chordata</taxon>
        <taxon>Craniata</taxon>
        <taxon>Vertebrata</taxon>
        <taxon>Euteleostomi</taxon>
        <taxon>Actinopterygii</taxon>
        <taxon>Neopterygii</taxon>
        <taxon>Teleostei</taxon>
        <taxon>Anguilliformes</taxon>
        <taxon>Anguillidae</taxon>
        <taxon>Anguilla</taxon>
    </lineage>
</organism>
<evidence type="ECO:0000313" key="1">
    <source>
        <dbReference type="EMBL" id="JAH71411.1"/>
    </source>
</evidence>
<name>A0A0E9V098_ANGAN</name>
<accession>A0A0E9V098</accession>
<reference evidence="1" key="2">
    <citation type="journal article" date="2015" name="Fish Shellfish Immunol.">
        <title>Early steps in the European eel (Anguilla anguilla)-Vibrio vulnificus interaction in the gills: Role of the RtxA13 toxin.</title>
        <authorList>
            <person name="Callol A."/>
            <person name="Pajuelo D."/>
            <person name="Ebbesson L."/>
            <person name="Teles M."/>
            <person name="MacKenzie S."/>
            <person name="Amaro C."/>
        </authorList>
    </citation>
    <scope>NUCLEOTIDE SEQUENCE</scope>
</reference>
<proteinExistence type="predicted"/>
<dbReference type="AlphaFoldDB" id="A0A0E9V098"/>